<feature type="compositionally biased region" description="Low complexity" evidence="1">
    <location>
        <begin position="227"/>
        <end position="239"/>
    </location>
</feature>
<comment type="caution">
    <text evidence="2">The sequence shown here is derived from an EMBL/GenBank/DDBJ whole genome shotgun (WGS) entry which is preliminary data.</text>
</comment>
<evidence type="ECO:0000313" key="3">
    <source>
        <dbReference type="Proteomes" id="UP000249516"/>
    </source>
</evidence>
<dbReference type="Gene3D" id="1.10.10.60">
    <property type="entry name" value="Homeodomain-like"/>
    <property type="match status" value="1"/>
</dbReference>
<evidence type="ECO:0000256" key="1">
    <source>
        <dbReference type="SAM" id="MobiDB-lite"/>
    </source>
</evidence>
<evidence type="ECO:0000313" key="2">
    <source>
        <dbReference type="EMBL" id="RKQ36474.1"/>
    </source>
</evidence>
<dbReference type="EMBL" id="PNJG02000001">
    <property type="protein sequence ID" value="RKQ36474.1"/>
    <property type="molecule type" value="Genomic_DNA"/>
</dbReference>
<protein>
    <submittedName>
        <fullName evidence="2">Winged helix-turn-helix transcriptional regulator</fullName>
    </submittedName>
</protein>
<organism evidence="2 3">
    <name type="scientific">Kocuria tytonis</name>
    <dbReference type="NCBI Taxonomy" id="2054280"/>
    <lineage>
        <taxon>Bacteria</taxon>
        <taxon>Bacillati</taxon>
        <taxon>Actinomycetota</taxon>
        <taxon>Actinomycetes</taxon>
        <taxon>Micrococcales</taxon>
        <taxon>Micrococcaceae</taxon>
        <taxon>Kocuria</taxon>
    </lineage>
</organism>
<dbReference type="AlphaFoldDB" id="A0A495AAP8"/>
<reference evidence="2 3" key="1">
    <citation type="submission" date="2018-10" db="EMBL/GenBank/DDBJ databases">
        <title>Kocuria tytouropygialis sp. nov., isolated from the uropygial gland of an American barn owl (Tyto furcata).</title>
        <authorList>
            <person name="Braun M.S."/>
            <person name="Wang E."/>
            <person name="Zimmermann S."/>
            <person name="Wagner H."/>
            <person name="Wink M."/>
        </authorList>
    </citation>
    <scope>NUCLEOTIDE SEQUENCE [LARGE SCALE GENOMIC DNA]</scope>
    <source>
        <strain evidence="2 3">442</strain>
    </source>
</reference>
<dbReference type="OrthoDB" id="5184241at2"/>
<keyword evidence="3" id="KW-1185">Reference proteome</keyword>
<dbReference type="SUPFAM" id="SSF46894">
    <property type="entry name" value="C-terminal effector domain of the bipartite response regulators"/>
    <property type="match status" value="1"/>
</dbReference>
<dbReference type="GO" id="GO:0003677">
    <property type="term" value="F:DNA binding"/>
    <property type="evidence" value="ECO:0007669"/>
    <property type="project" value="InterPro"/>
</dbReference>
<dbReference type="GO" id="GO:0006355">
    <property type="term" value="P:regulation of DNA-templated transcription"/>
    <property type="evidence" value="ECO:0007669"/>
    <property type="project" value="InterPro"/>
</dbReference>
<proteinExistence type="predicted"/>
<accession>A0A495AAP8</accession>
<name>A0A495AAP8_9MICC</name>
<sequence length="239" mass="25054">MFVLTIDRRASRREQHGPSMREQRHVLQSHLPRPALDWDINAGDELQALYDDAARVLDAVLALALTDRWHVGLGIGAVDLPLAGSVRESTGPAFIAARDAVNAAKDLETPAVRGDAWAERSGAVLALLCAVRARRSAAGREAAELADAGLTQLEIAERLGIGQSSVSRRLRAAMWQQDVEARQALVALLELADADSPAGHDPSGPDDTPGAAPARPGERPSEPPRAAPGLGASAAGATS</sequence>
<dbReference type="InterPro" id="IPR016032">
    <property type="entry name" value="Sig_transdc_resp-reg_C-effctor"/>
</dbReference>
<dbReference type="Proteomes" id="UP000249516">
    <property type="component" value="Unassembled WGS sequence"/>
</dbReference>
<gene>
    <name evidence="2" type="ORF">C1C97_002045</name>
</gene>
<dbReference type="Pfam" id="PF13412">
    <property type="entry name" value="HTH_24"/>
    <property type="match status" value="1"/>
</dbReference>
<dbReference type="RefSeq" id="WP_110918990.1">
    <property type="nucleotide sequence ID" value="NZ_PNJG02000001.1"/>
</dbReference>
<feature type="region of interest" description="Disordered" evidence="1">
    <location>
        <begin position="193"/>
        <end position="239"/>
    </location>
</feature>